<dbReference type="GeneID" id="19268592"/>
<evidence type="ECO:0000256" key="2">
    <source>
        <dbReference type="SAM" id="Phobius"/>
    </source>
</evidence>
<organism evidence="3 4">
    <name type="scientific">Pestalotiopsis fici (strain W106-1 / CGMCC3.15140)</name>
    <dbReference type="NCBI Taxonomy" id="1229662"/>
    <lineage>
        <taxon>Eukaryota</taxon>
        <taxon>Fungi</taxon>
        <taxon>Dikarya</taxon>
        <taxon>Ascomycota</taxon>
        <taxon>Pezizomycotina</taxon>
        <taxon>Sordariomycetes</taxon>
        <taxon>Xylariomycetidae</taxon>
        <taxon>Amphisphaeriales</taxon>
        <taxon>Sporocadaceae</taxon>
        <taxon>Pestalotiopsis</taxon>
    </lineage>
</organism>
<evidence type="ECO:0000313" key="3">
    <source>
        <dbReference type="EMBL" id="ETS85554.1"/>
    </source>
</evidence>
<proteinExistence type="predicted"/>
<dbReference type="InParanoid" id="W3XHS5"/>
<reference evidence="4" key="1">
    <citation type="journal article" date="2015" name="BMC Genomics">
        <title>Genomic and transcriptomic analysis of the endophytic fungus Pestalotiopsis fici reveals its lifestyle and high potential for synthesis of natural products.</title>
        <authorList>
            <person name="Wang X."/>
            <person name="Zhang X."/>
            <person name="Liu L."/>
            <person name="Xiang M."/>
            <person name="Wang W."/>
            <person name="Sun X."/>
            <person name="Che Y."/>
            <person name="Guo L."/>
            <person name="Liu G."/>
            <person name="Guo L."/>
            <person name="Wang C."/>
            <person name="Yin W.B."/>
            <person name="Stadler M."/>
            <person name="Zhang X."/>
            <person name="Liu X."/>
        </authorList>
    </citation>
    <scope>NUCLEOTIDE SEQUENCE [LARGE SCALE GENOMIC DNA]</scope>
    <source>
        <strain evidence="4">W106-1 / CGMCC3.15140</strain>
    </source>
</reference>
<keyword evidence="2" id="KW-0472">Membrane</keyword>
<evidence type="ECO:0000256" key="1">
    <source>
        <dbReference type="SAM" id="MobiDB-lite"/>
    </source>
</evidence>
<gene>
    <name evidence="3" type="ORF">PFICI_03579</name>
</gene>
<keyword evidence="2" id="KW-1133">Transmembrane helix</keyword>
<feature type="transmembrane region" description="Helical" evidence="2">
    <location>
        <begin position="15"/>
        <end position="35"/>
    </location>
</feature>
<dbReference type="RefSeq" id="XP_007830351.1">
    <property type="nucleotide sequence ID" value="XM_007832160.1"/>
</dbReference>
<name>W3XHS5_PESFW</name>
<keyword evidence="2" id="KW-0812">Transmembrane</keyword>
<dbReference type="Proteomes" id="UP000030651">
    <property type="component" value="Unassembled WGS sequence"/>
</dbReference>
<evidence type="ECO:0000313" key="4">
    <source>
        <dbReference type="Proteomes" id="UP000030651"/>
    </source>
</evidence>
<keyword evidence="4" id="KW-1185">Reference proteome</keyword>
<dbReference type="OrthoDB" id="5342924at2759"/>
<feature type="transmembrane region" description="Helical" evidence="2">
    <location>
        <begin position="56"/>
        <end position="77"/>
    </location>
</feature>
<dbReference type="OMA" id="ITNTRCE"/>
<dbReference type="STRING" id="1229662.W3XHS5"/>
<dbReference type="AlphaFoldDB" id="W3XHS5"/>
<sequence length="828" mass="91571">MASDSSFSPAQRSPLVAYHVLKALGLRLLAHFPILRNNFGLSNETPKQIMRTSVPMAIAGLTIHIFPILVSAVIIALNMKYLFLGRSLPGIIYDDNITTAIFQVMAKIHELLIVSSLSTIIFSAVRVQLLYGTGVPLGMLCSGFNFPQITYFWSEEYWGAMTAPLPRRTLFPFGLLLLTAGLIAVTAGPASALLMLPRQQAWSAGGTSFYLRGLIDDLQPSRVVAAESTMNKKCLNSSGISLSTCPSSGFLSLMSYAMKQQNIKNGDNLRPPALGITGQFGELNVTIDSVTTHIPSSQLAGDIRGVACQTSVLGSWIPVTMYQDVLYNDWIQAYDSIYYETSKLNELSQFEYKYNFGSSYSTRTSIPIVRTACSPAQNVSSNQITVDFPILPRYSCWNDTASIDFRGLESKASRQLKVTWLPLPSAFGTTSTGMVFESPWSYDGGSRIVVGCSIDARWIDGRVGGSFGRPPVFDINSRNFSESWGLSLMGLSSQFRPSDDGSWTSITLDESWLASLTPLKEPPSPLSSNMTTFETILQSSALIDHDLMYSDDPATLWNEVILGSSNRTIFLEWLTSLLISDGLSRYGSERVLNFTGPPSEWSLMDYHKESDYNSRLLHGINVLQPPKGVEYTTFEVEFTLQGLSYQAQIITDYLSIAVLSAHIVLALVHTVYVLRVHQSSDAWGTIIELIILAYNSHPTSAMLHNISAGIKCIKTYQKVVIVRETHVDRPTAHERDGDHKQAELIVLTDNEGLRGRKSGRSVSRTWPLMSSQSTSNIELTENRAFPSNPATSLIRWYPRSSSGNSTARRRLLDGPEEQQRIKLNGFYS</sequence>
<feature type="transmembrane region" description="Helical" evidence="2">
    <location>
        <begin position="173"/>
        <end position="196"/>
    </location>
</feature>
<dbReference type="EMBL" id="KI912110">
    <property type="protein sequence ID" value="ETS85554.1"/>
    <property type="molecule type" value="Genomic_DNA"/>
</dbReference>
<accession>W3XHS5</accession>
<feature type="region of interest" description="Disordered" evidence="1">
    <location>
        <begin position="796"/>
        <end position="815"/>
    </location>
</feature>
<dbReference type="eggNOG" id="ENOG502SPJ5">
    <property type="taxonomic scope" value="Eukaryota"/>
</dbReference>
<protein>
    <submittedName>
        <fullName evidence="3">Uncharacterized protein</fullName>
    </submittedName>
</protein>
<dbReference type="HOGENOM" id="CLU_012879_1_0_1"/>
<dbReference type="KEGG" id="pfy:PFICI_03579"/>